<keyword evidence="1" id="KW-1133">Transmembrane helix</keyword>
<evidence type="ECO:0000313" key="4">
    <source>
        <dbReference type="Proteomes" id="UP000663828"/>
    </source>
</evidence>
<dbReference type="Proteomes" id="UP000663828">
    <property type="component" value="Unassembled WGS sequence"/>
</dbReference>
<dbReference type="EMBL" id="CAJNOJ010000026">
    <property type="protein sequence ID" value="CAF0870857.1"/>
    <property type="molecule type" value="Genomic_DNA"/>
</dbReference>
<sequence>MNSISIGWKRQAEDRVNFGTKNEHADHRSVRKVVPKKQQKTVKTVETTRRGPILPIKRFSNSRSYATLSANTSATDVSVYRHRRLCSVRAAVMTFIIVVIIILLTAICLGIVFGVLKSQNSSGDDSSSSNLNSLSTPSAVSYTSSISVGNQIGLPCSGYTEINDPTRSSSYTANILSCDNGPLFNTTNGGSWIRFVGSGGTTLALSPPDINRCGAYLPIWYNNTLSIPPNTVINDIACVLGYTDTCLAAIAISVVLCSSGNYYVFFLPPTSFCSSRYCTQ</sequence>
<proteinExistence type="predicted"/>
<gene>
    <name evidence="2" type="ORF">EDS130_LOCUS8283</name>
    <name evidence="3" type="ORF">XAT740_LOCUS54100</name>
</gene>
<keyword evidence="1" id="KW-0812">Transmembrane</keyword>
<dbReference type="Proteomes" id="UP000663852">
    <property type="component" value="Unassembled WGS sequence"/>
</dbReference>
<dbReference type="AlphaFoldDB" id="A0A813XHY4"/>
<comment type="caution">
    <text evidence="2">The sequence shown here is derived from an EMBL/GenBank/DDBJ whole genome shotgun (WGS) entry which is preliminary data.</text>
</comment>
<name>A0A813XHY4_ADIRI</name>
<evidence type="ECO:0000256" key="1">
    <source>
        <dbReference type="SAM" id="Phobius"/>
    </source>
</evidence>
<reference evidence="2" key="1">
    <citation type="submission" date="2021-02" db="EMBL/GenBank/DDBJ databases">
        <authorList>
            <person name="Nowell W R."/>
        </authorList>
    </citation>
    <scope>NUCLEOTIDE SEQUENCE</scope>
</reference>
<keyword evidence="1" id="KW-0472">Membrane</keyword>
<evidence type="ECO:0000313" key="5">
    <source>
        <dbReference type="Proteomes" id="UP000663852"/>
    </source>
</evidence>
<protein>
    <submittedName>
        <fullName evidence="2">Uncharacterized protein</fullName>
    </submittedName>
</protein>
<evidence type="ECO:0000313" key="2">
    <source>
        <dbReference type="EMBL" id="CAF0870857.1"/>
    </source>
</evidence>
<dbReference type="EMBL" id="CAJNOR010009554">
    <property type="protein sequence ID" value="CAF1645774.1"/>
    <property type="molecule type" value="Genomic_DNA"/>
</dbReference>
<dbReference type="OrthoDB" id="2015116at2759"/>
<accession>A0A813XHY4</accession>
<organism evidence="2 5">
    <name type="scientific">Adineta ricciae</name>
    <name type="common">Rotifer</name>
    <dbReference type="NCBI Taxonomy" id="249248"/>
    <lineage>
        <taxon>Eukaryota</taxon>
        <taxon>Metazoa</taxon>
        <taxon>Spiralia</taxon>
        <taxon>Gnathifera</taxon>
        <taxon>Rotifera</taxon>
        <taxon>Eurotatoria</taxon>
        <taxon>Bdelloidea</taxon>
        <taxon>Adinetida</taxon>
        <taxon>Adinetidae</taxon>
        <taxon>Adineta</taxon>
    </lineage>
</organism>
<evidence type="ECO:0000313" key="3">
    <source>
        <dbReference type="EMBL" id="CAF1645774.1"/>
    </source>
</evidence>
<keyword evidence="4" id="KW-1185">Reference proteome</keyword>
<feature type="transmembrane region" description="Helical" evidence="1">
    <location>
        <begin position="90"/>
        <end position="116"/>
    </location>
</feature>